<reference evidence="1" key="2">
    <citation type="submission" date="2020-09" db="EMBL/GenBank/DDBJ databases">
        <authorList>
            <person name="Sun Q."/>
            <person name="Ohkuma M."/>
        </authorList>
    </citation>
    <scope>NUCLEOTIDE SEQUENCE</scope>
    <source>
        <strain evidence="1">JCM 3086</strain>
    </source>
</reference>
<proteinExistence type="predicted"/>
<dbReference type="Proteomes" id="UP000657574">
    <property type="component" value="Unassembled WGS sequence"/>
</dbReference>
<dbReference type="EMBL" id="BMQA01000025">
    <property type="protein sequence ID" value="GGJ40639.1"/>
    <property type="molecule type" value="Genomic_DNA"/>
</dbReference>
<accession>A0A917L1N2</accession>
<name>A0A917L1N2_9ACTN</name>
<evidence type="ECO:0008006" key="3">
    <source>
        <dbReference type="Google" id="ProtNLM"/>
    </source>
</evidence>
<dbReference type="AlphaFoldDB" id="A0A917L1N2"/>
<gene>
    <name evidence="1" type="ORF">GCM10010121_059590</name>
</gene>
<evidence type="ECO:0000313" key="1">
    <source>
        <dbReference type="EMBL" id="GGJ40639.1"/>
    </source>
</evidence>
<evidence type="ECO:0000313" key="2">
    <source>
        <dbReference type="Proteomes" id="UP000657574"/>
    </source>
</evidence>
<organism evidence="1 2">
    <name type="scientific">Streptomyces brasiliensis</name>
    <dbReference type="NCBI Taxonomy" id="1954"/>
    <lineage>
        <taxon>Bacteria</taxon>
        <taxon>Bacillati</taxon>
        <taxon>Actinomycetota</taxon>
        <taxon>Actinomycetes</taxon>
        <taxon>Kitasatosporales</taxon>
        <taxon>Streptomycetaceae</taxon>
        <taxon>Streptomyces</taxon>
    </lineage>
</organism>
<reference evidence="1" key="1">
    <citation type="journal article" date="2014" name="Int. J. Syst. Evol. Microbiol.">
        <title>Complete genome sequence of Corynebacterium casei LMG S-19264T (=DSM 44701T), isolated from a smear-ripened cheese.</title>
        <authorList>
            <consortium name="US DOE Joint Genome Institute (JGI-PGF)"/>
            <person name="Walter F."/>
            <person name="Albersmeier A."/>
            <person name="Kalinowski J."/>
            <person name="Ruckert C."/>
        </authorList>
    </citation>
    <scope>NUCLEOTIDE SEQUENCE</scope>
    <source>
        <strain evidence="1">JCM 3086</strain>
    </source>
</reference>
<sequence length="59" mass="6752">MKTWKIQRDCRFRGDGVRHAILGIAHLHDLALTRWGRLPSLAALRDDEGQCPGSGRQQW</sequence>
<comment type="caution">
    <text evidence="1">The sequence shown here is derived from an EMBL/GenBank/DDBJ whole genome shotgun (WGS) entry which is preliminary data.</text>
</comment>
<keyword evidence="2" id="KW-1185">Reference proteome</keyword>
<protein>
    <recommendedName>
        <fullName evidence="3">Transposase</fullName>
    </recommendedName>
</protein>